<gene>
    <name evidence="6" type="ORF">D7I47_13955</name>
</gene>
<keyword evidence="7" id="KW-1185">Reference proteome</keyword>
<dbReference type="KEGG" id="lyd:D7I47_13955"/>
<dbReference type="SUPFAM" id="SSF52540">
    <property type="entry name" value="P-loop containing nucleoside triphosphate hydrolases"/>
    <property type="match status" value="1"/>
</dbReference>
<dbReference type="GO" id="GO:0006233">
    <property type="term" value="P:dTDP biosynthetic process"/>
    <property type="evidence" value="ECO:0007669"/>
    <property type="project" value="TreeGrafter"/>
</dbReference>
<protein>
    <recommendedName>
        <fullName evidence="2">Thymidylate kinase</fullName>
    </recommendedName>
</protein>
<keyword evidence="4" id="KW-0067">ATP-binding</keyword>
<evidence type="ECO:0000256" key="2">
    <source>
        <dbReference type="ARBA" id="ARBA00017144"/>
    </source>
</evidence>
<evidence type="ECO:0000259" key="5">
    <source>
        <dbReference type="Pfam" id="PF02223"/>
    </source>
</evidence>
<evidence type="ECO:0000256" key="1">
    <source>
        <dbReference type="ARBA" id="ARBA00009776"/>
    </source>
</evidence>
<dbReference type="GO" id="GO:0006235">
    <property type="term" value="P:dTTP biosynthetic process"/>
    <property type="evidence" value="ECO:0007669"/>
    <property type="project" value="TreeGrafter"/>
</dbReference>
<dbReference type="GO" id="GO:0006227">
    <property type="term" value="P:dUDP biosynthetic process"/>
    <property type="evidence" value="ECO:0007669"/>
    <property type="project" value="TreeGrafter"/>
</dbReference>
<dbReference type="GO" id="GO:0005737">
    <property type="term" value="C:cytoplasm"/>
    <property type="evidence" value="ECO:0007669"/>
    <property type="project" value="TreeGrafter"/>
</dbReference>
<dbReference type="OrthoDB" id="9774907at2"/>
<keyword evidence="3" id="KW-0547">Nucleotide-binding</keyword>
<comment type="similarity">
    <text evidence="1">Belongs to the thymidylate kinase family.</text>
</comment>
<evidence type="ECO:0000256" key="4">
    <source>
        <dbReference type="ARBA" id="ARBA00022840"/>
    </source>
</evidence>
<dbReference type="Proteomes" id="UP000278886">
    <property type="component" value="Chromosome"/>
</dbReference>
<dbReference type="PANTHER" id="PTHR10344">
    <property type="entry name" value="THYMIDYLATE KINASE"/>
    <property type="match status" value="1"/>
</dbReference>
<accession>A0A387BA63</accession>
<dbReference type="GO" id="GO:0005524">
    <property type="term" value="F:ATP binding"/>
    <property type="evidence" value="ECO:0007669"/>
    <property type="project" value="UniProtKB-KW"/>
</dbReference>
<name>A0A387BA63_9MICO</name>
<dbReference type="EMBL" id="CP032630">
    <property type="protein sequence ID" value="AYF99253.1"/>
    <property type="molecule type" value="Genomic_DNA"/>
</dbReference>
<dbReference type="InterPro" id="IPR027417">
    <property type="entry name" value="P-loop_NTPase"/>
</dbReference>
<feature type="domain" description="Thymidylate kinase-like" evidence="5">
    <location>
        <begin position="16"/>
        <end position="121"/>
    </location>
</feature>
<evidence type="ECO:0000313" key="6">
    <source>
        <dbReference type="EMBL" id="AYF99253.1"/>
    </source>
</evidence>
<evidence type="ECO:0000256" key="3">
    <source>
        <dbReference type="ARBA" id="ARBA00022741"/>
    </source>
</evidence>
<dbReference type="PANTHER" id="PTHR10344:SF4">
    <property type="entry name" value="UMP-CMP KINASE 2, MITOCHONDRIAL"/>
    <property type="match status" value="1"/>
</dbReference>
<proteinExistence type="inferred from homology"/>
<reference evidence="7" key="1">
    <citation type="submission" date="2018-09" db="EMBL/GenBank/DDBJ databases">
        <title>Genome sequencing of strain 2DFWR-13.</title>
        <authorList>
            <person name="Heo J."/>
            <person name="Kim S.-J."/>
            <person name="Kwon S.-W."/>
        </authorList>
    </citation>
    <scope>NUCLEOTIDE SEQUENCE [LARGE SCALE GENOMIC DNA]</scope>
    <source>
        <strain evidence="7">2DFWR-13</strain>
    </source>
</reference>
<dbReference type="RefSeq" id="WP_120763622.1">
    <property type="nucleotide sequence ID" value="NZ_CP032630.1"/>
</dbReference>
<dbReference type="Pfam" id="PF02223">
    <property type="entry name" value="Thymidylate_kin"/>
    <property type="match status" value="1"/>
</dbReference>
<organism evidence="6 7">
    <name type="scientific">Protaetiibacter intestinalis</name>
    <dbReference type="NCBI Taxonomy" id="2419774"/>
    <lineage>
        <taxon>Bacteria</taxon>
        <taxon>Bacillati</taxon>
        <taxon>Actinomycetota</taxon>
        <taxon>Actinomycetes</taxon>
        <taxon>Micrococcales</taxon>
        <taxon>Microbacteriaceae</taxon>
        <taxon>Protaetiibacter</taxon>
    </lineage>
</organism>
<evidence type="ECO:0000313" key="7">
    <source>
        <dbReference type="Proteomes" id="UP000278886"/>
    </source>
</evidence>
<dbReference type="GO" id="GO:0004798">
    <property type="term" value="F:dTMP kinase activity"/>
    <property type="evidence" value="ECO:0007669"/>
    <property type="project" value="TreeGrafter"/>
</dbReference>
<dbReference type="AlphaFoldDB" id="A0A387BA63"/>
<sequence length="207" mass="22555">MSETSLVIRPGAVVVFEGLDRTGKSTQLERLRAAVGNSSTVFAHMPSGFTPFTKSVYMALEGATADERPTSGLAQQLAHLACHAESIRELERAVEMQSLILDRWWWSTLAYGWYGGSVEQSGLSEGSFRELIKTIWAPIVPSVVFVFLEPHHVDGNNTEGVEAGYRALIEEHSDLAVVIPSGSEESTYALVTASLLERGLAYLGQAR</sequence>
<dbReference type="InterPro" id="IPR039430">
    <property type="entry name" value="Thymidylate_kin-like_dom"/>
</dbReference>
<dbReference type="Gene3D" id="3.40.50.300">
    <property type="entry name" value="P-loop containing nucleotide triphosphate hydrolases"/>
    <property type="match status" value="1"/>
</dbReference>